<evidence type="ECO:0000259" key="12">
    <source>
        <dbReference type="PROSITE" id="PS51767"/>
    </source>
</evidence>
<protein>
    <recommendedName>
        <fullName evidence="7">Probable aspartic-type endopeptidase OPSB</fullName>
    </recommendedName>
    <alternativeName>
        <fullName evidence="6">Probable aspartic-type endopeptidase opsB</fullName>
    </alternativeName>
</protein>
<dbReference type="GO" id="GO:0006508">
    <property type="term" value="P:proteolysis"/>
    <property type="evidence" value="ECO:0007669"/>
    <property type="project" value="UniProtKB-KW"/>
</dbReference>
<dbReference type="InterPro" id="IPR033121">
    <property type="entry name" value="PEPTIDASE_A1"/>
</dbReference>
<accession>A0A0C3D6G7</accession>
<dbReference type="PROSITE" id="PS51767">
    <property type="entry name" value="PEPTIDASE_A1"/>
    <property type="match status" value="1"/>
</dbReference>
<dbReference type="OrthoDB" id="771136at2759"/>
<dbReference type="InterPro" id="IPR001969">
    <property type="entry name" value="Aspartic_peptidase_AS"/>
</dbReference>
<evidence type="ECO:0000256" key="3">
    <source>
        <dbReference type="ARBA" id="ARBA00022729"/>
    </source>
</evidence>
<evidence type="ECO:0000256" key="6">
    <source>
        <dbReference type="ARBA" id="ARBA00067536"/>
    </source>
</evidence>
<evidence type="ECO:0000256" key="5">
    <source>
        <dbReference type="ARBA" id="ARBA00022801"/>
    </source>
</evidence>
<dbReference type="Proteomes" id="UP000054321">
    <property type="component" value="Unassembled WGS sequence"/>
</dbReference>
<dbReference type="InterPro" id="IPR033876">
    <property type="entry name" value="SAP-like"/>
</dbReference>
<feature type="active site" evidence="8">
    <location>
        <position position="286"/>
    </location>
</feature>
<evidence type="ECO:0000256" key="10">
    <source>
        <dbReference type="SAM" id="Phobius"/>
    </source>
</evidence>
<dbReference type="AlphaFoldDB" id="A0A0C3D6G7"/>
<reference evidence="14" key="2">
    <citation type="submission" date="2015-01" db="EMBL/GenBank/DDBJ databases">
        <title>Evolutionary Origins and Diversification of the Mycorrhizal Mutualists.</title>
        <authorList>
            <consortium name="DOE Joint Genome Institute"/>
            <consortium name="Mycorrhizal Genomics Consortium"/>
            <person name="Kohler A."/>
            <person name="Kuo A."/>
            <person name="Nagy L.G."/>
            <person name="Floudas D."/>
            <person name="Copeland A."/>
            <person name="Barry K.W."/>
            <person name="Cichocki N."/>
            <person name="Veneault-Fourrey C."/>
            <person name="LaButti K."/>
            <person name="Lindquist E.A."/>
            <person name="Lipzen A."/>
            <person name="Lundell T."/>
            <person name="Morin E."/>
            <person name="Murat C."/>
            <person name="Riley R."/>
            <person name="Ohm R."/>
            <person name="Sun H."/>
            <person name="Tunlid A."/>
            <person name="Henrissat B."/>
            <person name="Grigoriev I.V."/>
            <person name="Hibbett D.S."/>
            <person name="Martin F."/>
        </authorList>
    </citation>
    <scope>NUCLEOTIDE SEQUENCE [LARGE SCALE GENOMIC DNA]</scope>
    <source>
        <strain evidence="14">Zn</strain>
    </source>
</reference>
<feature type="domain" description="Peptidase A1" evidence="12">
    <location>
        <begin position="68"/>
        <end position="406"/>
    </location>
</feature>
<feature type="signal peptide" evidence="11">
    <location>
        <begin position="1"/>
        <end position="20"/>
    </location>
</feature>
<dbReference type="CDD" id="cd05474">
    <property type="entry name" value="SAP_like"/>
    <property type="match status" value="1"/>
</dbReference>
<dbReference type="PROSITE" id="PS00141">
    <property type="entry name" value="ASP_PROTEASE"/>
    <property type="match status" value="1"/>
</dbReference>
<evidence type="ECO:0000256" key="4">
    <source>
        <dbReference type="ARBA" id="ARBA00022750"/>
    </source>
</evidence>
<dbReference type="EMBL" id="KN832882">
    <property type="protein sequence ID" value="KIM97502.1"/>
    <property type="molecule type" value="Genomic_DNA"/>
</dbReference>
<dbReference type="SUPFAM" id="SSF50630">
    <property type="entry name" value="Acid proteases"/>
    <property type="match status" value="1"/>
</dbReference>
<keyword evidence="5 9" id="KW-0378">Hydrolase</keyword>
<evidence type="ECO:0000256" key="9">
    <source>
        <dbReference type="RuleBase" id="RU000454"/>
    </source>
</evidence>
<dbReference type="PRINTS" id="PR00792">
    <property type="entry name" value="PEPSIN"/>
</dbReference>
<dbReference type="Pfam" id="PF00026">
    <property type="entry name" value="Asp"/>
    <property type="match status" value="1"/>
</dbReference>
<dbReference type="STRING" id="913774.A0A0C3D6G7"/>
<reference evidence="13 14" key="1">
    <citation type="submission" date="2014-04" db="EMBL/GenBank/DDBJ databases">
        <authorList>
            <consortium name="DOE Joint Genome Institute"/>
            <person name="Kuo A."/>
            <person name="Martino E."/>
            <person name="Perotto S."/>
            <person name="Kohler A."/>
            <person name="Nagy L.G."/>
            <person name="Floudas D."/>
            <person name="Copeland A."/>
            <person name="Barry K.W."/>
            <person name="Cichocki N."/>
            <person name="Veneault-Fourrey C."/>
            <person name="LaButti K."/>
            <person name="Lindquist E.A."/>
            <person name="Lipzen A."/>
            <person name="Lundell T."/>
            <person name="Morin E."/>
            <person name="Murat C."/>
            <person name="Sun H."/>
            <person name="Tunlid A."/>
            <person name="Henrissat B."/>
            <person name="Grigoriev I.V."/>
            <person name="Hibbett D.S."/>
            <person name="Martin F."/>
            <person name="Nordberg H.P."/>
            <person name="Cantor M.N."/>
            <person name="Hua S.X."/>
        </authorList>
    </citation>
    <scope>NUCLEOTIDE SEQUENCE [LARGE SCALE GENOMIC DNA]</scope>
    <source>
        <strain evidence="13 14">Zn</strain>
    </source>
</reference>
<organism evidence="13 14">
    <name type="scientific">Oidiodendron maius (strain Zn)</name>
    <dbReference type="NCBI Taxonomy" id="913774"/>
    <lineage>
        <taxon>Eukaryota</taxon>
        <taxon>Fungi</taxon>
        <taxon>Dikarya</taxon>
        <taxon>Ascomycota</taxon>
        <taxon>Pezizomycotina</taxon>
        <taxon>Leotiomycetes</taxon>
        <taxon>Leotiomycetes incertae sedis</taxon>
        <taxon>Myxotrichaceae</taxon>
        <taxon>Oidiodendron</taxon>
    </lineage>
</organism>
<sequence length="520" mass="52820">MAPLAALLLLSSSLLSTAAATDGTLLWNINKNTANEAAQLKNRGLGLRRRSGGTLSVSLGNAEQAGLYFANISIGTPPQDLSVQIDTGSSDVWVPSVQAAMCNDASLGGCAGGAFNQSQSSSFVVVEQNQFNISYVDGTGSSGDYFEDTFTIGGGSIKNFEMGLALDTSIGVGIMGIGYNISEANVDTGNGTIYPNLPFAMADAGLINANAYSLWLNDLDATTGSILFGGIDTKKYTGDLIAVEVYATEGRQVTSFTVAFTSLSATSSSGSDQLTPSGYAQAAVLDSGTTITLLPNDVIDAVFAELGASVSEKLGVTVVPCSLANNPGTLNYGFGGSGGPTIKVAMSQLVTPLGFSSGEDSTNSKGETLCELGIQAAGTLPVLFGDTFLRSAYVVYDLDNNQIALAQTDFNSTDSNIVPFASMGAPIPSATLASNELAVTATGTGIPRITAATGTDVGTVTYNPTAGYSAASGFQSTQTATSGKKSAAPPVPEPFGGVATLVMGLMSVGVLLGMGGFAWL</sequence>
<keyword evidence="10" id="KW-0472">Membrane</keyword>
<dbReference type="InterPro" id="IPR021109">
    <property type="entry name" value="Peptidase_aspartic_dom_sf"/>
</dbReference>
<name>A0A0C3D6G7_OIDMZ</name>
<gene>
    <name evidence="13" type="ORF">OIDMADRAFT_44228</name>
</gene>
<proteinExistence type="inferred from homology"/>
<keyword evidence="14" id="KW-1185">Reference proteome</keyword>
<evidence type="ECO:0000313" key="13">
    <source>
        <dbReference type="EMBL" id="KIM97502.1"/>
    </source>
</evidence>
<dbReference type="Gene3D" id="2.40.70.10">
    <property type="entry name" value="Acid Proteases"/>
    <property type="match status" value="2"/>
</dbReference>
<keyword evidence="3 11" id="KW-0732">Signal</keyword>
<keyword evidence="2 9" id="KW-0645">Protease</keyword>
<keyword evidence="10" id="KW-0812">Transmembrane</keyword>
<evidence type="ECO:0000256" key="7">
    <source>
        <dbReference type="ARBA" id="ARBA00068059"/>
    </source>
</evidence>
<dbReference type="FunFam" id="2.40.70.10:FF:000011">
    <property type="entry name" value="Aspartic protease"/>
    <property type="match status" value="1"/>
</dbReference>
<keyword evidence="4 9" id="KW-0064">Aspartyl protease</keyword>
<evidence type="ECO:0000256" key="11">
    <source>
        <dbReference type="SAM" id="SignalP"/>
    </source>
</evidence>
<dbReference type="GO" id="GO:0004190">
    <property type="term" value="F:aspartic-type endopeptidase activity"/>
    <property type="evidence" value="ECO:0007669"/>
    <property type="project" value="UniProtKB-KW"/>
</dbReference>
<dbReference type="HOGENOM" id="CLU_013253_9_3_1"/>
<feature type="transmembrane region" description="Helical" evidence="10">
    <location>
        <begin position="495"/>
        <end position="519"/>
    </location>
</feature>
<dbReference type="FunCoup" id="A0A0C3D6G7">
    <property type="interactions" value="405"/>
</dbReference>
<dbReference type="PANTHER" id="PTHR47966">
    <property type="entry name" value="BETA-SITE APP-CLEAVING ENZYME, ISOFORM A-RELATED"/>
    <property type="match status" value="1"/>
</dbReference>
<feature type="active site" evidence="8">
    <location>
        <position position="86"/>
    </location>
</feature>
<evidence type="ECO:0000256" key="2">
    <source>
        <dbReference type="ARBA" id="ARBA00022670"/>
    </source>
</evidence>
<feature type="chain" id="PRO_5002163045" description="Probable aspartic-type endopeptidase OPSB" evidence="11">
    <location>
        <begin position="21"/>
        <end position="520"/>
    </location>
</feature>
<dbReference type="PANTHER" id="PTHR47966:SF65">
    <property type="entry name" value="ASPARTIC-TYPE ENDOPEPTIDASE"/>
    <property type="match status" value="1"/>
</dbReference>
<dbReference type="InterPro" id="IPR001461">
    <property type="entry name" value="Aspartic_peptidase_A1"/>
</dbReference>
<evidence type="ECO:0000256" key="1">
    <source>
        <dbReference type="ARBA" id="ARBA00007447"/>
    </source>
</evidence>
<comment type="similarity">
    <text evidence="1 9">Belongs to the peptidase A1 family.</text>
</comment>
<dbReference type="InParanoid" id="A0A0C3D6G7"/>
<evidence type="ECO:0000313" key="14">
    <source>
        <dbReference type="Proteomes" id="UP000054321"/>
    </source>
</evidence>
<keyword evidence="10" id="KW-1133">Transmembrane helix</keyword>
<evidence type="ECO:0000256" key="8">
    <source>
        <dbReference type="PIRSR" id="PIRSR601461-1"/>
    </source>
</evidence>